<feature type="transmembrane region" description="Helical" evidence="3">
    <location>
        <begin position="297"/>
        <end position="317"/>
    </location>
</feature>
<feature type="transmembrane region" description="Helical" evidence="3">
    <location>
        <begin position="650"/>
        <end position="671"/>
    </location>
</feature>
<dbReference type="Proteomes" id="UP001209570">
    <property type="component" value="Unassembled WGS sequence"/>
</dbReference>
<feature type="transmembrane region" description="Helical" evidence="3">
    <location>
        <begin position="214"/>
        <end position="232"/>
    </location>
</feature>
<comment type="caution">
    <text evidence="4">The sequence shown here is derived from an EMBL/GenBank/DDBJ whole genome shotgun (WGS) entry which is preliminary data.</text>
</comment>
<keyword evidence="3" id="KW-1133">Transmembrane helix</keyword>
<dbReference type="AlphaFoldDB" id="A0AAD5LB74"/>
<dbReference type="Pfam" id="PF05721">
    <property type="entry name" value="PhyH"/>
    <property type="match status" value="1"/>
</dbReference>
<dbReference type="PANTHER" id="PTHR20883">
    <property type="entry name" value="PHYTANOYL-COA DIOXYGENASE DOMAIN CONTAINING 1"/>
    <property type="match status" value="1"/>
</dbReference>
<keyword evidence="3" id="KW-0472">Membrane</keyword>
<keyword evidence="3" id="KW-0812">Transmembrane</keyword>
<name>A0AAD5LB74_PYTIN</name>
<evidence type="ECO:0000256" key="2">
    <source>
        <dbReference type="SAM" id="MobiDB-lite"/>
    </source>
</evidence>
<feature type="region of interest" description="Disordered" evidence="2">
    <location>
        <begin position="1125"/>
        <end position="1170"/>
    </location>
</feature>
<dbReference type="PANTHER" id="PTHR20883:SF46">
    <property type="entry name" value="PHYTANOYL-COA HYDROXYLASE"/>
    <property type="match status" value="1"/>
</dbReference>
<feature type="transmembrane region" description="Helical" evidence="3">
    <location>
        <begin position="480"/>
        <end position="503"/>
    </location>
</feature>
<evidence type="ECO:0000256" key="3">
    <source>
        <dbReference type="SAM" id="Phobius"/>
    </source>
</evidence>
<feature type="transmembrane region" description="Helical" evidence="3">
    <location>
        <begin position="367"/>
        <end position="387"/>
    </location>
</feature>
<organism evidence="4 5">
    <name type="scientific">Pythium insidiosum</name>
    <name type="common">Pythiosis disease agent</name>
    <dbReference type="NCBI Taxonomy" id="114742"/>
    <lineage>
        <taxon>Eukaryota</taxon>
        <taxon>Sar</taxon>
        <taxon>Stramenopiles</taxon>
        <taxon>Oomycota</taxon>
        <taxon>Peronosporomycetes</taxon>
        <taxon>Pythiales</taxon>
        <taxon>Pythiaceae</taxon>
        <taxon>Pythium</taxon>
    </lineage>
</organism>
<dbReference type="EMBL" id="JAKCXM010000608">
    <property type="protein sequence ID" value="KAJ0392592.1"/>
    <property type="molecule type" value="Genomic_DNA"/>
</dbReference>
<evidence type="ECO:0000313" key="4">
    <source>
        <dbReference type="EMBL" id="KAJ0392592.1"/>
    </source>
</evidence>
<evidence type="ECO:0000313" key="5">
    <source>
        <dbReference type="Proteomes" id="UP001209570"/>
    </source>
</evidence>
<reference evidence="4" key="1">
    <citation type="submission" date="2021-12" db="EMBL/GenBank/DDBJ databases">
        <title>Prjna785345.</title>
        <authorList>
            <person name="Rujirawat T."/>
            <person name="Krajaejun T."/>
        </authorList>
    </citation>
    <scope>NUCLEOTIDE SEQUENCE</scope>
    <source>
        <strain evidence="4">Pi057C3</strain>
    </source>
</reference>
<accession>A0AAD5LB74</accession>
<feature type="transmembrane region" description="Helical" evidence="3">
    <location>
        <begin position="329"/>
        <end position="347"/>
    </location>
</feature>
<feature type="transmembrane region" description="Helical" evidence="3">
    <location>
        <begin position="65"/>
        <end position="85"/>
    </location>
</feature>
<evidence type="ECO:0008006" key="6">
    <source>
        <dbReference type="Google" id="ProtNLM"/>
    </source>
</evidence>
<dbReference type="SUPFAM" id="SSF51197">
    <property type="entry name" value="Clavaminate synthase-like"/>
    <property type="match status" value="1"/>
</dbReference>
<dbReference type="Gene3D" id="2.60.120.620">
    <property type="entry name" value="q2cbj1_9rhob like domain"/>
    <property type="match status" value="1"/>
</dbReference>
<feature type="transmembrane region" description="Helical" evidence="3">
    <location>
        <begin position="579"/>
        <end position="599"/>
    </location>
</feature>
<feature type="transmembrane region" description="Helical" evidence="3">
    <location>
        <begin position="244"/>
        <end position="262"/>
    </location>
</feature>
<proteinExistence type="predicted"/>
<evidence type="ECO:0000256" key="1">
    <source>
        <dbReference type="ARBA" id="ARBA00001962"/>
    </source>
</evidence>
<protein>
    <recommendedName>
        <fullName evidence="6">Transmembrane protein</fullName>
    </recommendedName>
</protein>
<keyword evidence="5" id="KW-1185">Reference proteome</keyword>
<feature type="transmembrane region" description="Helical" evidence="3">
    <location>
        <begin position="515"/>
        <end position="538"/>
    </location>
</feature>
<dbReference type="InterPro" id="IPR008775">
    <property type="entry name" value="Phytyl_CoA_dOase-like"/>
</dbReference>
<gene>
    <name evidence="4" type="ORF">P43SY_004495</name>
</gene>
<comment type="cofactor">
    <cofactor evidence="1">
        <name>Fe cation</name>
        <dbReference type="ChEBI" id="CHEBI:24875"/>
    </cofactor>
</comment>
<feature type="transmembrane region" description="Helical" evidence="3">
    <location>
        <begin position="611"/>
        <end position="630"/>
    </location>
</feature>
<sequence length="1170" mass="130737">MRNFDVMFSSFQFITASICLADMLQWSAVCFSIITWNVWFHWALLFDAVTPPARSALSLRKRHAALALIALLAGAAMVGFSLFLHRDSPLTDRVVLLRLSASTTVTLHSSTFMVYRLITVVLWLARLSVEAVCCPEHELMLIRGAVEYVSPLEVFPASAEPSVVPLDDRRLDAPALYSLVPARSLETLDMTHTVASTLLSASQHQRLISVARRYYGVFALLLRMAFAVQVASWWLPPWFARRTIVPALVLGTPALFIDFAVLNLDMLVILCRCFEFWFTLILNALTCALMGSMLDDARLFSCVFCFFPTTLICCLDANVRTLVSTARFSVFWMIVPLSVVGICFQQRDASPVSDGPVETGSIALLKAAFTTSNTIVNVSLTLAMMVLNKTYQRRRVFQRRFPLNRVVPCATYRSKIMLVPDSEELRIASQGVAARRLPVPTTSLLQPVRCTRFKVPTIDCNDTLCPRFTLSAPLSCGWLLFLRLNGVIGLVLTGVSFGIGLGFFGQGTSPLQLLISAWLARVAMVPTCVFLFPFIASYQRHLLSRLVKNFDVVFCSFQFNSACICLADLLQWSAASWGVISWSLWFHWLLLLDAVAPPARSALSFRKRHAAPVFLAFVLGVAVLIFSLFLHRHSPLVDRVATLRLSESMIITLHSSTFMVYRLLTVVLWLLRLAFEVLCCREQELMLIRGPLEDGYVVVPDTLTQDELRVLRRESEQLFRSLDDDPKIAAARVLEQGCVLDMMADCEMADEAPARVDSAAYMAARRQELRRRVPSPANDADADADGDSILRALLFDKLPRLLRSLAPSRELFFFNEHYVVKPPHSAVEFRWHRDDDEQLAMCVHRDRLRPYVSLWCALDDVTTSNGPLRFVSLRDVSTAAERSSCALRDDDEEKLERLASAPVRVAAGSVVVFLSSVWHCSSRNESGAARRAFYAQYSWEKISASPSDPSSGERSTGGAMLPIMIPLRLRNQCEQDARRAQQQYAAFRPTPFDDGATDGGPGSFFEDGEWNTLAANARSKDLSLYRTERDVNPTLPTTVQSFYDASESFDLGRVVRKKGSTGVALKSATPRFARDENLNSPQGPGRYAPEQFTGAFPLLHRRVTAPDARHEKRRARAAFETAFAIVPTPTSRATTEARRPRQPPAPSDDDSPAATATTRPRCEAWRSMLH</sequence>
<feature type="transmembrane region" description="Helical" evidence="3">
    <location>
        <begin position="274"/>
        <end position="291"/>
    </location>
</feature>